<protein>
    <recommendedName>
        <fullName evidence="4">RNase H type-1 domain-containing protein</fullName>
    </recommendedName>
</protein>
<sequence>MFQLCNGMVKDEGTHKVEIETDNADVFRMLAHNVTVPQGNVIVEFVKAMLHLDRKVRSRLIRKDQDKIVGALTADGRGKPVNETIYDTPPSFGRDLRHVEQ</sequence>
<dbReference type="EMBL" id="JBBPBM010000021">
    <property type="protein sequence ID" value="KAK8548830.1"/>
    <property type="molecule type" value="Genomic_DNA"/>
</dbReference>
<dbReference type="Proteomes" id="UP001472677">
    <property type="component" value="Unassembled WGS sequence"/>
</dbReference>
<feature type="region of interest" description="Disordered" evidence="1">
    <location>
        <begin position="79"/>
        <end position="101"/>
    </location>
</feature>
<organism evidence="2 3">
    <name type="scientific">Hibiscus sabdariffa</name>
    <name type="common">roselle</name>
    <dbReference type="NCBI Taxonomy" id="183260"/>
    <lineage>
        <taxon>Eukaryota</taxon>
        <taxon>Viridiplantae</taxon>
        <taxon>Streptophyta</taxon>
        <taxon>Embryophyta</taxon>
        <taxon>Tracheophyta</taxon>
        <taxon>Spermatophyta</taxon>
        <taxon>Magnoliopsida</taxon>
        <taxon>eudicotyledons</taxon>
        <taxon>Gunneridae</taxon>
        <taxon>Pentapetalae</taxon>
        <taxon>rosids</taxon>
        <taxon>malvids</taxon>
        <taxon>Malvales</taxon>
        <taxon>Malvaceae</taxon>
        <taxon>Malvoideae</taxon>
        <taxon>Hibiscus</taxon>
    </lineage>
</organism>
<evidence type="ECO:0008006" key="4">
    <source>
        <dbReference type="Google" id="ProtNLM"/>
    </source>
</evidence>
<evidence type="ECO:0000256" key="1">
    <source>
        <dbReference type="SAM" id="MobiDB-lite"/>
    </source>
</evidence>
<proteinExistence type="predicted"/>
<keyword evidence="3" id="KW-1185">Reference proteome</keyword>
<evidence type="ECO:0000313" key="2">
    <source>
        <dbReference type="EMBL" id="KAK8548830.1"/>
    </source>
</evidence>
<accession>A0ABR2DXX9</accession>
<reference evidence="2 3" key="1">
    <citation type="journal article" date="2024" name="G3 (Bethesda)">
        <title>Genome assembly of Hibiscus sabdariffa L. provides insights into metabolisms of medicinal natural products.</title>
        <authorList>
            <person name="Kim T."/>
        </authorList>
    </citation>
    <scope>NUCLEOTIDE SEQUENCE [LARGE SCALE GENOMIC DNA]</scope>
    <source>
        <strain evidence="2">TK-2024</strain>
        <tissue evidence="2">Old leaves</tissue>
    </source>
</reference>
<comment type="caution">
    <text evidence="2">The sequence shown here is derived from an EMBL/GenBank/DDBJ whole genome shotgun (WGS) entry which is preliminary data.</text>
</comment>
<name>A0ABR2DXX9_9ROSI</name>
<evidence type="ECO:0000313" key="3">
    <source>
        <dbReference type="Proteomes" id="UP001472677"/>
    </source>
</evidence>
<gene>
    <name evidence="2" type="ORF">V6N12_061734</name>
</gene>